<keyword evidence="2" id="KW-1185">Reference proteome</keyword>
<proteinExistence type="predicted"/>
<dbReference type="EMBL" id="GL376608">
    <property type="status" value="NOT_ANNOTATED_CDS"/>
    <property type="molecule type" value="Genomic_DNA"/>
</dbReference>
<dbReference type="AlphaFoldDB" id="K3X4X7"/>
<dbReference type="Proteomes" id="UP000019132">
    <property type="component" value="Unassembled WGS sequence"/>
</dbReference>
<protein>
    <submittedName>
        <fullName evidence="1">Uncharacterized protein</fullName>
    </submittedName>
</protein>
<dbReference type="VEuPathDB" id="FungiDB:PYU1_G012250"/>
<organism evidence="1 2">
    <name type="scientific">Globisporangium ultimum (strain ATCC 200006 / CBS 805.95 / DAOM BR144)</name>
    <name type="common">Pythium ultimum</name>
    <dbReference type="NCBI Taxonomy" id="431595"/>
    <lineage>
        <taxon>Eukaryota</taxon>
        <taxon>Sar</taxon>
        <taxon>Stramenopiles</taxon>
        <taxon>Oomycota</taxon>
        <taxon>Peronosporomycetes</taxon>
        <taxon>Pythiales</taxon>
        <taxon>Pythiaceae</taxon>
        <taxon>Globisporangium</taxon>
    </lineage>
</organism>
<dbReference type="EnsemblProtists" id="PYU1_T012276">
    <property type="protein sequence ID" value="PYU1_T012276"/>
    <property type="gene ID" value="PYU1_G012250"/>
</dbReference>
<dbReference type="HOGENOM" id="CLU_3091527_0_0_1"/>
<accession>K3X4X7</accession>
<evidence type="ECO:0000313" key="2">
    <source>
        <dbReference type="Proteomes" id="UP000019132"/>
    </source>
</evidence>
<reference evidence="2" key="1">
    <citation type="journal article" date="2010" name="Genome Biol.">
        <title>Genome sequence of the necrotrophic plant pathogen Pythium ultimum reveals original pathogenicity mechanisms and effector repertoire.</title>
        <authorList>
            <person name="Levesque C.A."/>
            <person name="Brouwer H."/>
            <person name="Cano L."/>
            <person name="Hamilton J.P."/>
            <person name="Holt C."/>
            <person name="Huitema E."/>
            <person name="Raffaele S."/>
            <person name="Robideau G.P."/>
            <person name="Thines M."/>
            <person name="Win J."/>
            <person name="Zerillo M.M."/>
            <person name="Beakes G.W."/>
            <person name="Boore J.L."/>
            <person name="Busam D."/>
            <person name="Dumas B."/>
            <person name="Ferriera S."/>
            <person name="Fuerstenberg S.I."/>
            <person name="Gachon C.M."/>
            <person name="Gaulin E."/>
            <person name="Govers F."/>
            <person name="Grenville-Briggs L."/>
            <person name="Horner N."/>
            <person name="Hostetler J."/>
            <person name="Jiang R.H."/>
            <person name="Johnson J."/>
            <person name="Krajaejun T."/>
            <person name="Lin H."/>
            <person name="Meijer H.J."/>
            <person name="Moore B."/>
            <person name="Morris P."/>
            <person name="Phuntmart V."/>
            <person name="Puiu D."/>
            <person name="Shetty J."/>
            <person name="Stajich J.E."/>
            <person name="Tripathy S."/>
            <person name="Wawra S."/>
            <person name="van West P."/>
            <person name="Whitty B.R."/>
            <person name="Coutinho P.M."/>
            <person name="Henrissat B."/>
            <person name="Martin F."/>
            <person name="Thomas P.D."/>
            <person name="Tyler B.M."/>
            <person name="De Vries R.P."/>
            <person name="Kamoun S."/>
            <person name="Yandell M."/>
            <person name="Tisserat N."/>
            <person name="Buell C.R."/>
        </authorList>
    </citation>
    <scope>NUCLEOTIDE SEQUENCE</scope>
    <source>
        <strain evidence="2">DAOM:BR144</strain>
    </source>
</reference>
<reference evidence="1" key="3">
    <citation type="submission" date="2015-02" db="UniProtKB">
        <authorList>
            <consortium name="EnsemblProtists"/>
        </authorList>
    </citation>
    <scope>IDENTIFICATION</scope>
    <source>
        <strain evidence="1">DAOM BR144</strain>
    </source>
</reference>
<name>K3X4X7_GLOUD</name>
<reference evidence="2" key="2">
    <citation type="submission" date="2010-04" db="EMBL/GenBank/DDBJ databases">
        <authorList>
            <person name="Buell R."/>
            <person name="Hamilton J."/>
            <person name="Hostetler J."/>
        </authorList>
    </citation>
    <scope>NUCLEOTIDE SEQUENCE [LARGE SCALE GENOMIC DNA]</scope>
    <source>
        <strain evidence="2">DAOM:BR144</strain>
    </source>
</reference>
<sequence>MKKLVALFRIKSLGDARYILDLEITYKRFERKLILRQSHSVKAMHLLFETPA</sequence>
<evidence type="ECO:0000313" key="1">
    <source>
        <dbReference type="EnsemblProtists" id="PYU1_T012276"/>
    </source>
</evidence>
<dbReference type="InParanoid" id="K3X4X7"/>